<dbReference type="Gene3D" id="3.40.50.880">
    <property type="match status" value="1"/>
</dbReference>
<dbReference type="EMBL" id="QLLL01000002">
    <property type="protein sequence ID" value="RAJ08618.1"/>
    <property type="molecule type" value="Genomic_DNA"/>
</dbReference>
<dbReference type="Pfam" id="PF12833">
    <property type="entry name" value="HTH_18"/>
    <property type="match status" value="1"/>
</dbReference>
<gene>
    <name evidence="4" type="ORF">LX64_01271</name>
</gene>
<dbReference type="SMART" id="SM00342">
    <property type="entry name" value="HTH_ARAC"/>
    <property type="match status" value="1"/>
</dbReference>
<dbReference type="PANTHER" id="PTHR43130:SF3">
    <property type="entry name" value="HTH-TYPE TRANSCRIPTIONAL REGULATOR RV1931C"/>
    <property type="match status" value="1"/>
</dbReference>
<dbReference type="SUPFAM" id="SSF52317">
    <property type="entry name" value="Class I glutamine amidotransferase-like"/>
    <property type="match status" value="1"/>
</dbReference>
<evidence type="ECO:0000256" key="1">
    <source>
        <dbReference type="ARBA" id="ARBA00023015"/>
    </source>
</evidence>
<dbReference type="InterPro" id="IPR018060">
    <property type="entry name" value="HTH_AraC"/>
</dbReference>
<evidence type="ECO:0000313" key="5">
    <source>
        <dbReference type="Proteomes" id="UP000249547"/>
    </source>
</evidence>
<keyword evidence="5" id="KW-1185">Reference proteome</keyword>
<name>A0A327QXX6_9BACT</name>
<dbReference type="OrthoDB" id="9803764at2"/>
<evidence type="ECO:0000256" key="2">
    <source>
        <dbReference type="ARBA" id="ARBA00023163"/>
    </source>
</evidence>
<proteinExistence type="predicted"/>
<dbReference type="InterPro" id="IPR052158">
    <property type="entry name" value="INH-QAR"/>
</dbReference>
<reference evidence="4 5" key="1">
    <citation type="submission" date="2018-06" db="EMBL/GenBank/DDBJ databases">
        <title>Genomic Encyclopedia of Archaeal and Bacterial Type Strains, Phase II (KMG-II): from individual species to whole genera.</title>
        <authorList>
            <person name="Goeker M."/>
        </authorList>
    </citation>
    <scope>NUCLEOTIDE SEQUENCE [LARGE SCALE GENOMIC DNA]</scope>
    <source>
        <strain evidence="4 5">DSM 23857</strain>
    </source>
</reference>
<dbReference type="Gene3D" id="1.10.10.60">
    <property type="entry name" value="Homeodomain-like"/>
    <property type="match status" value="2"/>
</dbReference>
<dbReference type="AlphaFoldDB" id="A0A327QXX6"/>
<evidence type="ECO:0000313" key="4">
    <source>
        <dbReference type="EMBL" id="RAJ08618.1"/>
    </source>
</evidence>
<protein>
    <submittedName>
        <fullName evidence="4">Transcriptional regulator GlxA family with amidase domain</fullName>
    </submittedName>
</protein>
<comment type="caution">
    <text evidence="4">The sequence shown here is derived from an EMBL/GenBank/DDBJ whole genome shotgun (WGS) entry which is preliminary data.</text>
</comment>
<evidence type="ECO:0000259" key="3">
    <source>
        <dbReference type="PROSITE" id="PS01124"/>
    </source>
</evidence>
<dbReference type="InterPro" id="IPR009057">
    <property type="entry name" value="Homeodomain-like_sf"/>
</dbReference>
<dbReference type="Pfam" id="PF01965">
    <property type="entry name" value="DJ-1_PfpI"/>
    <property type="match status" value="1"/>
</dbReference>
<dbReference type="Proteomes" id="UP000249547">
    <property type="component" value="Unassembled WGS sequence"/>
</dbReference>
<dbReference type="GO" id="GO:0003700">
    <property type="term" value="F:DNA-binding transcription factor activity"/>
    <property type="evidence" value="ECO:0007669"/>
    <property type="project" value="InterPro"/>
</dbReference>
<sequence length="326" mass="36917">MKHISILVPVGHSSVTNIEGTQQILEATNDILRAKGEEPVFHVQLVGIEHQSSQRGGRYTIQPDVLIQDVPRTDLIIIPAMHDLPGALQANAAFKPWILQQYAQGAEVASFCIGAFFLADTGLLNGKQAATHWQEAHHFRTMFPQVKLVDDKIMTAQDRLYTSGGAYSSLNLLAYLIEQYAGRDVAVHVAKIFMIDIDRVSQSPFIMFNGQKNHADENILRAQNYIEENYEERITVEQLASVCTLGRRSLERRFKKATSNTVTEYIQRVKIEAAKRAFETSTYNINEIMDKVGYTDVKSFRSVFKKLTGLSPLSYRNKYNREVMMN</sequence>
<dbReference type="PANTHER" id="PTHR43130">
    <property type="entry name" value="ARAC-FAMILY TRANSCRIPTIONAL REGULATOR"/>
    <property type="match status" value="1"/>
</dbReference>
<feature type="domain" description="HTH araC/xylS-type" evidence="3">
    <location>
        <begin position="220"/>
        <end position="318"/>
    </location>
</feature>
<dbReference type="InterPro" id="IPR029062">
    <property type="entry name" value="Class_I_gatase-like"/>
</dbReference>
<dbReference type="CDD" id="cd03138">
    <property type="entry name" value="GATase1_AraC_2"/>
    <property type="match status" value="1"/>
</dbReference>
<dbReference type="PROSITE" id="PS01124">
    <property type="entry name" value="HTH_ARAC_FAMILY_2"/>
    <property type="match status" value="1"/>
</dbReference>
<dbReference type="InterPro" id="IPR002818">
    <property type="entry name" value="DJ-1/PfpI"/>
</dbReference>
<dbReference type="SUPFAM" id="SSF46689">
    <property type="entry name" value="Homeodomain-like"/>
    <property type="match status" value="2"/>
</dbReference>
<keyword evidence="2" id="KW-0804">Transcription</keyword>
<keyword evidence="1" id="KW-0805">Transcription regulation</keyword>
<accession>A0A327QXX6</accession>
<organism evidence="4 5">
    <name type="scientific">Chitinophaga skermanii</name>
    <dbReference type="NCBI Taxonomy" id="331697"/>
    <lineage>
        <taxon>Bacteria</taxon>
        <taxon>Pseudomonadati</taxon>
        <taxon>Bacteroidota</taxon>
        <taxon>Chitinophagia</taxon>
        <taxon>Chitinophagales</taxon>
        <taxon>Chitinophagaceae</taxon>
        <taxon>Chitinophaga</taxon>
    </lineage>
</organism>
<dbReference type="RefSeq" id="WP_111596751.1">
    <property type="nucleotide sequence ID" value="NZ_QLLL01000002.1"/>
</dbReference>
<dbReference type="GO" id="GO:0043565">
    <property type="term" value="F:sequence-specific DNA binding"/>
    <property type="evidence" value="ECO:0007669"/>
    <property type="project" value="InterPro"/>
</dbReference>